<gene>
    <name evidence="2" type="ORF">SAMN05216361_1332</name>
</gene>
<dbReference type="EMBL" id="FQWD01000002">
    <property type="protein sequence ID" value="SHG11562.1"/>
    <property type="molecule type" value="Genomic_DNA"/>
</dbReference>
<keyword evidence="3" id="KW-1185">Reference proteome</keyword>
<feature type="region of interest" description="Disordered" evidence="1">
    <location>
        <begin position="70"/>
        <end position="96"/>
    </location>
</feature>
<feature type="compositionally biased region" description="Polar residues" evidence="1">
    <location>
        <begin position="77"/>
        <end position="90"/>
    </location>
</feature>
<evidence type="ECO:0000313" key="3">
    <source>
        <dbReference type="Proteomes" id="UP000184520"/>
    </source>
</evidence>
<reference evidence="3" key="1">
    <citation type="submission" date="2016-11" db="EMBL/GenBank/DDBJ databases">
        <authorList>
            <person name="Varghese N."/>
            <person name="Submissions S."/>
        </authorList>
    </citation>
    <scope>NUCLEOTIDE SEQUENCE [LARGE SCALE GENOMIC DNA]</scope>
    <source>
        <strain evidence="3">CGMCC 1.8995</strain>
    </source>
</reference>
<evidence type="ECO:0000313" key="2">
    <source>
        <dbReference type="EMBL" id="SHG11562.1"/>
    </source>
</evidence>
<evidence type="ECO:0000256" key="1">
    <source>
        <dbReference type="SAM" id="MobiDB-lite"/>
    </source>
</evidence>
<dbReference type="Pfam" id="PF06945">
    <property type="entry name" value="DUF1289"/>
    <property type="match status" value="1"/>
</dbReference>
<dbReference type="InterPro" id="IPR010710">
    <property type="entry name" value="DUF1289"/>
</dbReference>
<name>A0A1M5H776_9ALTE</name>
<accession>A0A1M5H776</accession>
<dbReference type="PANTHER" id="PTHR35175">
    <property type="entry name" value="DUF1289 DOMAIN-CONTAINING PROTEIN"/>
    <property type="match status" value="1"/>
</dbReference>
<protein>
    <submittedName>
        <fullName evidence="2">Uncharacterized protein</fullName>
    </submittedName>
</protein>
<proteinExistence type="predicted"/>
<organism evidence="2 3">
    <name type="scientific">Marisediminitalea aggregata</name>
    <dbReference type="NCBI Taxonomy" id="634436"/>
    <lineage>
        <taxon>Bacteria</taxon>
        <taxon>Pseudomonadati</taxon>
        <taxon>Pseudomonadota</taxon>
        <taxon>Gammaproteobacteria</taxon>
        <taxon>Alteromonadales</taxon>
        <taxon>Alteromonadaceae</taxon>
        <taxon>Marisediminitalea</taxon>
    </lineage>
</organism>
<dbReference type="Proteomes" id="UP000184520">
    <property type="component" value="Unassembled WGS sequence"/>
</dbReference>
<dbReference type="AlphaFoldDB" id="A0A1M5H776"/>
<dbReference type="STRING" id="634436.SAMN05216361_1332"/>
<sequence length="96" mass="10886">MYAIMADSQQPAQLEFFALQSPCIGICQSGPKGYCKGCFRSREERLYWLQIDDATRRVILDACQRRKRYAQRKKSTGSDAASNALTQQGSLFPDED</sequence>
<dbReference type="PANTHER" id="PTHR35175:SF1">
    <property type="entry name" value="OXIDOREDUCTASE"/>
    <property type="match status" value="1"/>
</dbReference>